<dbReference type="AlphaFoldDB" id="A0A426Y8T8"/>
<name>A0A426Y8T8_ENSVE</name>
<comment type="caution">
    <text evidence="1">The sequence shown here is derived from an EMBL/GenBank/DDBJ whole genome shotgun (WGS) entry which is preliminary data.</text>
</comment>
<gene>
    <name evidence="1" type="ORF">B296_00048532</name>
</gene>
<evidence type="ECO:0000313" key="1">
    <source>
        <dbReference type="EMBL" id="RRT48135.1"/>
    </source>
</evidence>
<evidence type="ECO:0000313" key="2">
    <source>
        <dbReference type="Proteomes" id="UP000287651"/>
    </source>
</evidence>
<accession>A0A426Y8T8</accession>
<dbReference type="EMBL" id="AMZH03014139">
    <property type="protein sequence ID" value="RRT48135.1"/>
    <property type="molecule type" value="Genomic_DNA"/>
</dbReference>
<protein>
    <submittedName>
        <fullName evidence="1">Uncharacterized protein</fullName>
    </submittedName>
</protein>
<reference evidence="1 2" key="1">
    <citation type="journal article" date="2014" name="Agronomy (Basel)">
        <title>A Draft Genome Sequence for Ensete ventricosum, the Drought-Tolerant Tree Against Hunger.</title>
        <authorList>
            <person name="Harrison J."/>
            <person name="Moore K.A."/>
            <person name="Paszkiewicz K."/>
            <person name="Jones T."/>
            <person name="Grant M."/>
            <person name="Ambacheew D."/>
            <person name="Muzemil S."/>
            <person name="Studholme D.J."/>
        </authorList>
    </citation>
    <scope>NUCLEOTIDE SEQUENCE [LARGE SCALE GENOMIC DNA]</scope>
</reference>
<dbReference type="Proteomes" id="UP000287651">
    <property type="component" value="Unassembled WGS sequence"/>
</dbReference>
<organism evidence="1 2">
    <name type="scientific">Ensete ventricosum</name>
    <name type="common">Abyssinian banana</name>
    <name type="synonym">Musa ensete</name>
    <dbReference type="NCBI Taxonomy" id="4639"/>
    <lineage>
        <taxon>Eukaryota</taxon>
        <taxon>Viridiplantae</taxon>
        <taxon>Streptophyta</taxon>
        <taxon>Embryophyta</taxon>
        <taxon>Tracheophyta</taxon>
        <taxon>Spermatophyta</taxon>
        <taxon>Magnoliopsida</taxon>
        <taxon>Liliopsida</taxon>
        <taxon>Zingiberales</taxon>
        <taxon>Musaceae</taxon>
        <taxon>Ensete</taxon>
    </lineage>
</organism>
<proteinExistence type="predicted"/>
<sequence length="188" mass="20391">MRAMTFFLEEVRSQSSTEMGCAASVARAADLVLASRGDGHGKWTSVVNRSIEEGWVWKESNPDDTHEVWRHEQRVVAATATAARKRVQESAPVAESMVMASSQLGGSIKSHPWEVTLTGALGKENRGDVICGVAGAQSTQEEGHRAGGFAYLLTVGRWGSEGAERVASAIRDTLHEVSALQRRRRRGC</sequence>